<dbReference type="AlphaFoldDB" id="Q241T8"/>
<reference evidence="2" key="1">
    <citation type="journal article" date="2006" name="PLoS Biol.">
        <title>Macronuclear genome sequence of the ciliate Tetrahymena thermophila, a model eukaryote.</title>
        <authorList>
            <person name="Eisen J.A."/>
            <person name="Coyne R.S."/>
            <person name="Wu M."/>
            <person name="Wu D."/>
            <person name="Thiagarajan M."/>
            <person name="Wortman J.R."/>
            <person name="Badger J.H."/>
            <person name="Ren Q."/>
            <person name="Amedeo P."/>
            <person name="Jones K.M."/>
            <person name="Tallon L.J."/>
            <person name="Delcher A.L."/>
            <person name="Salzberg S.L."/>
            <person name="Silva J.C."/>
            <person name="Haas B.J."/>
            <person name="Majoros W.H."/>
            <person name="Farzad M."/>
            <person name="Carlton J.M."/>
            <person name="Smith R.K. Jr."/>
            <person name="Garg J."/>
            <person name="Pearlman R.E."/>
            <person name="Karrer K.M."/>
            <person name="Sun L."/>
            <person name="Manning G."/>
            <person name="Elde N.C."/>
            <person name="Turkewitz A.P."/>
            <person name="Asai D.J."/>
            <person name="Wilkes D.E."/>
            <person name="Wang Y."/>
            <person name="Cai H."/>
            <person name="Collins K."/>
            <person name="Stewart B.A."/>
            <person name="Lee S.R."/>
            <person name="Wilamowska K."/>
            <person name="Weinberg Z."/>
            <person name="Ruzzo W.L."/>
            <person name="Wloga D."/>
            <person name="Gaertig J."/>
            <person name="Frankel J."/>
            <person name="Tsao C.-C."/>
            <person name="Gorovsky M.A."/>
            <person name="Keeling P.J."/>
            <person name="Waller R.F."/>
            <person name="Patron N.J."/>
            <person name="Cherry J.M."/>
            <person name="Stover N.A."/>
            <person name="Krieger C.J."/>
            <person name="del Toro C."/>
            <person name="Ryder H.F."/>
            <person name="Williamson S.C."/>
            <person name="Barbeau R.A."/>
            <person name="Hamilton E.P."/>
            <person name="Orias E."/>
        </authorList>
    </citation>
    <scope>NUCLEOTIDE SEQUENCE [LARGE SCALE GENOMIC DNA]</scope>
    <source>
        <strain evidence="2">SB210</strain>
    </source>
</reference>
<dbReference type="KEGG" id="tet:TTHERM_00629940"/>
<dbReference type="InParanoid" id="Q241T8"/>
<evidence type="ECO:0000313" key="2">
    <source>
        <dbReference type="Proteomes" id="UP000009168"/>
    </source>
</evidence>
<name>Q241T8_TETTS</name>
<keyword evidence="1" id="KW-0472">Membrane</keyword>
<dbReference type="EMBL" id="GG662532">
    <property type="protein sequence ID" value="EAS02482.2"/>
    <property type="molecule type" value="Genomic_DNA"/>
</dbReference>
<dbReference type="HOGENOM" id="CLU_488790_0_0_1"/>
<keyword evidence="1" id="KW-0812">Transmembrane</keyword>
<accession>Q241T8</accession>
<sequence>MQFFKQDHINIYLAKFKSPKLERQFHSSLEPKRKIPIYLVVLAEIIWASMRLMLGIDQQNELQTLIACSAFMVIFRFIPSRFQQYLLIMGQIYSTFNVQTYLQDYNKVNSTNLSTFQINFQNGMMQVIYYTLESQNFPLEVVSMCVNFGIIIYYMTMPIEYLEVYIMSFIIIITYKHYHNMNSRRLFLTLKNFQQLEKINDVVQSNILIIQQFNSRTYEMHLIDCNEKAKKLNIQKNQEAYTSYLQSLKIVENAQLSQTLLVNKGHNTKLESLKDVLLIRHSQVYNEMMQKKQEQMIQQKQKNKKQQKQLDDSDQLQILKGDLKVNWIDPTTKKTIKYNVKLVPIFINEPLIVIFLEDITIYSQFMNLRTLKNNESQLFQSFASFLDDKLTQIMQMGQISVKEIQRQLISIKQVLKFLKKFELTQSFLEEFSIQQVIKQIQILYEDFTHIQYVNNLKSEIIKSNKSALFSIILGIVSSFKPTEIKQIIIKPSETKFSSAIKLEVVINNQKNNNTQYRDFLNQYNLLQYPSLYEAYTSYFNKLLKKICLNSYYTCEIDEENQTAVFSVEIIQDLSLVITTHCIQISQSLIKLQPSPIESHYCSPDQTLESEQFSKVSITSIQQVYSSAAPQNFKLKTEQQIQLS</sequence>
<protein>
    <submittedName>
        <fullName evidence="1">Transmembrane protein, putative</fullName>
    </submittedName>
</protein>
<dbReference type="GeneID" id="7836295"/>
<proteinExistence type="predicted"/>
<organism evidence="1 2">
    <name type="scientific">Tetrahymena thermophila (strain SB210)</name>
    <dbReference type="NCBI Taxonomy" id="312017"/>
    <lineage>
        <taxon>Eukaryota</taxon>
        <taxon>Sar</taxon>
        <taxon>Alveolata</taxon>
        <taxon>Ciliophora</taxon>
        <taxon>Intramacronucleata</taxon>
        <taxon>Oligohymenophorea</taxon>
        <taxon>Hymenostomatida</taxon>
        <taxon>Tetrahymenina</taxon>
        <taxon>Tetrahymenidae</taxon>
        <taxon>Tetrahymena</taxon>
    </lineage>
</organism>
<dbReference type="Proteomes" id="UP000009168">
    <property type="component" value="Unassembled WGS sequence"/>
</dbReference>
<keyword evidence="2" id="KW-1185">Reference proteome</keyword>
<dbReference type="RefSeq" id="XP_001022727.2">
    <property type="nucleotide sequence ID" value="XM_001022727.2"/>
</dbReference>
<gene>
    <name evidence="1" type="ORF">TTHERM_00629940</name>
</gene>
<evidence type="ECO:0000313" key="1">
    <source>
        <dbReference type="EMBL" id="EAS02482.2"/>
    </source>
</evidence>